<feature type="compositionally biased region" description="Low complexity" evidence="1">
    <location>
        <begin position="9"/>
        <end position="24"/>
    </location>
</feature>
<accession>A0ABP6T2V6</accession>
<evidence type="ECO:0000313" key="2">
    <source>
        <dbReference type="EMBL" id="GAA3391194.1"/>
    </source>
</evidence>
<dbReference type="EMBL" id="BAAAYN010000031">
    <property type="protein sequence ID" value="GAA3391194.1"/>
    <property type="molecule type" value="Genomic_DNA"/>
</dbReference>
<reference evidence="3" key="1">
    <citation type="journal article" date="2019" name="Int. J. Syst. Evol. Microbiol.">
        <title>The Global Catalogue of Microorganisms (GCM) 10K type strain sequencing project: providing services to taxonomists for standard genome sequencing and annotation.</title>
        <authorList>
            <consortium name="The Broad Institute Genomics Platform"/>
            <consortium name="The Broad Institute Genome Sequencing Center for Infectious Disease"/>
            <person name="Wu L."/>
            <person name="Ma J."/>
        </authorList>
    </citation>
    <scope>NUCLEOTIDE SEQUENCE [LARGE SCALE GENOMIC DNA]</scope>
    <source>
        <strain evidence="3">JCM 9458</strain>
    </source>
</reference>
<name>A0ABP6T2V6_9ACTN</name>
<feature type="region of interest" description="Disordered" evidence="1">
    <location>
        <begin position="1"/>
        <end position="34"/>
    </location>
</feature>
<evidence type="ECO:0000313" key="3">
    <source>
        <dbReference type="Proteomes" id="UP001501676"/>
    </source>
</evidence>
<protein>
    <submittedName>
        <fullName evidence="2">Uncharacterized protein</fullName>
    </submittedName>
</protein>
<proteinExistence type="predicted"/>
<comment type="caution">
    <text evidence="2">The sequence shown here is derived from an EMBL/GenBank/DDBJ whole genome shotgun (WGS) entry which is preliminary data.</text>
</comment>
<evidence type="ECO:0000256" key="1">
    <source>
        <dbReference type="SAM" id="MobiDB-lite"/>
    </source>
</evidence>
<keyword evidence="3" id="KW-1185">Reference proteome</keyword>
<dbReference type="Proteomes" id="UP001501676">
    <property type="component" value="Unassembled WGS sequence"/>
</dbReference>
<organism evidence="2 3">
    <name type="scientific">Cryptosporangium minutisporangium</name>
    <dbReference type="NCBI Taxonomy" id="113569"/>
    <lineage>
        <taxon>Bacteria</taxon>
        <taxon>Bacillati</taxon>
        <taxon>Actinomycetota</taxon>
        <taxon>Actinomycetes</taxon>
        <taxon>Cryptosporangiales</taxon>
        <taxon>Cryptosporangiaceae</taxon>
        <taxon>Cryptosporangium</taxon>
    </lineage>
</organism>
<gene>
    <name evidence="2" type="ORF">GCM10020369_48150</name>
</gene>
<sequence length="80" mass="8317">MSGNRRSRAASSAAATNTRPAPATIAGTDGKDPAAHECRAIDELRQTRVKTPARASRARPWLIMAVMVPHLPSVTGGAVG</sequence>